<name>A0AA37HR64_9HYPH</name>
<protein>
    <submittedName>
        <fullName evidence="1">Uncharacterized protein</fullName>
    </submittedName>
</protein>
<organism evidence="1 2">
    <name type="scientific">Methylobacterium gregans</name>
    <dbReference type="NCBI Taxonomy" id="374424"/>
    <lineage>
        <taxon>Bacteria</taxon>
        <taxon>Pseudomonadati</taxon>
        <taxon>Pseudomonadota</taxon>
        <taxon>Alphaproteobacteria</taxon>
        <taxon>Hyphomicrobiales</taxon>
        <taxon>Methylobacteriaceae</taxon>
        <taxon>Methylobacterium</taxon>
    </lineage>
</organism>
<proteinExistence type="predicted"/>
<dbReference type="RefSeq" id="WP_238304159.1">
    <property type="nucleotide sequence ID" value="NZ_BPQM01000091.1"/>
</dbReference>
<comment type="caution">
    <text evidence="1">The sequence shown here is derived from an EMBL/GenBank/DDBJ whole genome shotgun (WGS) entry which is preliminary data.</text>
</comment>
<dbReference type="EMBL" id="BPQM01000091">
    <property type="protein sequence ID" value="GJD80305.1"/>
    <property type="molecule type" value="Genomic_DNA"/>
</dbReference>
<gene>
    <name evidence="1" type="ORF">NBEOAGPD_3546</name>
</gene>
<accession>A0AA37HR64</accession>
<evidence type="ECO:0000313" key="1">
    <source>
        <dbReference type="EMBL" id="GJD80305.1"/>
    </source>
</evidence>
<dbReference type="AlphaFoldDB" id="A0AA37HR64"/>
<reference evidence="1" key="1">
    <citation type="journal article" date="2016" name="Front. Microbiol.">
        <title>Genome Sequence of the Piezophilic, Mesophilic Sulfate-Reducing Bacterium Desulfovibrio indicus J2T.</title>
        <authorList>
            <person name="Cao J."/>
            <person name="Maignien L."/>
            <person name="Shao Z."/>
            <person name="Alain K."/>
            <person name="Jebbar M."/>
        </authorList>
    </citation>
    <scope>NUCLEOTIDE SEQUENCE</scope>
    <source>
        <strain evidence="1">NBRC 103626</strain>
    </source>
</reference>
<dbReference type="Proteomes" id="UP001055108">
    <property type="component" value="Unassembled WGS sequence"/>
</dbReference>
<sequence length="69" mass="7779">MLHADPLLQRPALVHPRVLARALDHLMPAASSRAEVWQMLTERYTVDLDAVAALLPSEEPEPRWLAARD</sequence>
<keyword evidence="2" id="KW-1185">Reference proteome</keyword>
<reference evidence="1" key="2">
    <citation type="submission" date="2021-08" db="EMBL/GenBank/DDBJ databases">
        <authorList>
            <person name="Tani A."/>
            <person name="Ola A."/>
            <person name="Ogura Y."/>
            <person name="Katsura K."/>
            <person name="Hayashi T."/>
        </authorList>
    </citation>
    <scope>NUCLEOTIDE SEQUENCE</scope>
    <source>
        <strain evidence="1">NBRC 103626</strain>
    </source>
</reference>
<evidence type="ECO:0000313" key="2">
    <source>
        <dbReference type="Proteomes" id="UP001055108"/>
    </source>
</evidence>